<dbReference type="InterPro" id="IPR008893">
    <property type="entry name" value="WGR_domain"/>
</dbReference>
<dbReference type="AlphaFoldDB" id="A0AAJ6NZ42"/>
<dbReference type="SUPFAM" id="SSF142921">
    <property type="entry name" value="WGR domain-like"/>
    <property type="match status" value="1"/>
</dbReference>
<geneLocation type="plasmid" evidence="2 3">
    <name>unnamed1</name>
</geneLocation>
<sequence>METYLVFVDTVRNSNKFWSAKVEDTQLTVEWGRVGYNSQTKVHSLASNQKANFKYYQLVADKKAKGYQESQSQIDGNRNISEIRRAIQLLNIMRPCIAVKNFHEGYIAALNEYLQIVPTPLGMQIDPCRVYRTVEDVDHQRELLNSLLVNDSVVVQPTTAAVKAEITTVSLKTISKSFWRHL</sequence>
<dbReference type="KEGG" id="hbq:QI031_30590"/>
<protein>
    <submittedName>
        <fullName evidence="2">WGR domain-containing protein</fullName>
    </submittedName>
</protein>
<proteinExistence type="predicted"/>
<dbReference type="InterPro" id="IPR049809">
    <property type="entry name" value="YehF/YfeS-like_WGR"/>
</dbReference>
<organism evidence="2 3">
    <name type="scientific">Halotia branconii CENA392</name>
    <dbReference type="NCBI Taxonomy" id="1539056"/>
    <lineage>
        <taxon>Bacteria</taxon>
        <taxon>Bacillati</taxon>
        <taxon>Cyanobacteriota</taxon>
        <taxon>Cyanophyceae</taxon>
        <taxon>Nostocales</taxon>
        <taxon>Nodulariaceae</taxon>
        <taxon>Halotia</taxon>
    </lineage>
</organism>
<dbReference type="RefSeq" id="WP_281486349.1">
    <property type="nucleotide sequence ID" value="NZ_CP124544.1"/>
</dbReference>
<evidence type="ECO:0000259" key="1">
    <source>
        <dbReference type="PROSITE" id="PS51977"/>
    </source>
</evidence>
<gene>
    <name evidence="2" type="ORF">QI031_30590</name>
</gene>
<evidence type="ECO:0000313" key="2">
    <source>
        <dbReference type="EMBL" id="WGV29154.1"/>
    </source>
</evidence>
<dbReference type="Gene3D" id="2.20.140.10">
    <property type="entry name" value="WGR domain"/>
    <property type="match status" value="1"/>
</dbReference>
<evidence type="ECO:0000313" key="3">
    <source>
        <dbReference type="Proteomes" id="UP001223520"/>
    </source>
</evidence>
<dbReference type="PROSITE" id="PS51977">
    <property type="entry name" value="WGR"/>
    <property type="match status" value="1"/>
</dbReference>
<keyword evidence="2" id="KW-0614">Plasmid</keyword>
<dbReference type="Proteomes" id="UP001223520">
    <property type="component" value="Plasmid unnamed1"/>
</dbReference>
<dbReference type="Pfam" id="PF05406">
    <property type="entry name" value="WGR"/>
    <property type="match status" value="1"/>
</dbReference>
<keyword evidence="3" id="KW-1185">Reference proteome</keyword>
<feature type="domain" description="WGR" evidence="1">
    <location>
        <begin position="1"/>
        <end position="83"/>
    </location>
</feature>
<dbReference type="CDD" id="cd07996">
    <property type="entry name" value="WGR_MMR_like"/>
    <property type="match status" value="1"/>
</dbReference>
<accession>A0AAJ6NZ42</accession>
<name>A0AAJ6NZ42_9CYAN</name>
<reference evidence="2 3" key="1">
    <citation type="journal article" date="2023" name="Limnol Oceanogr Lett">
        <title>Environmental adaptations by the intertidal Antarctic cyanobacterium Halotia branconii CENA392 as revealed using long-read genome sequencing.</title>
        <authorList>
            <person name="Dextro R.B."/>
            <person name="Delbaje E."/>
            <person name="Freitas P.N.N."/>
            <person name="Geraldes V."/>
            <person name="Pinto E."/>
            <person name="Long P.F."/>
            <person name="Fiore M.F."/>
        </authorList>
    </citation>
    <scope>NUCLEOTIDE SEQUENCE [LARGE SCALE GENOMIC DNA]</scope>
    <source>
        <strain evidence="2 3">CENA392</strain>
        <plasmid evidence="2 3">unnamed1</plasmid>
    </source>
</reference>
<dbReference type="InterPro" id="IPR036930">
    <property type="entry name" value="WGR_dom_sf"/>
</dbReference>
<dbReference type="EMBL" id="CP124544">
    <property type="protein sequence ID" value="WGV29154.1"/>
    <property type="molecule type" value="Genomic_DNA"/>
</dbReference>
<dbReference type="SMART" id="SM00773">
    <property type="entry name" value="WGR"/>
    <property type="match status" value="1"/>
</dbReference>